<dbReference type="EMBL" id="JAKZBV010000001">
    <property type="protein sequence ID" value="MCH6471232.1"/>
    <property type="molecule type" value="Genomic_DNA"/>
</dbReference>
<sequence>MGSYVKKTDRRRYDERSFCVRAMHRDPPDLNKLAEVLIRLTLQETGRSRAERRAAEFPETYRPAAQAHGVGAVSEAAG</sequence>
<evidence type="ECO:0000313" key="1">
    <source>
        <dbReference type="EMBL" id="MCH6471232.1"/>
    </source>
</evidence>
<evidence type="ECO:0008006" key="3">
    <source>
        <dbReference type="Google" id="ProtNLM"/>
    </source>
</evidence>
<keyword evidence="2" id="KW-1185">Reference proteome</keyword>
<organism evidence="1 2">
    <name type="scientific">Sinomonas terrae</name>
    <dbReference type="NCBI Taxonomy" id="2908838"/>
    <lineage>
        <taxon>Bacteria</taxon>
        <taxon>Bacillati</taxon>
        <taxon>Actinomycetota</taxon>
        <taxon>Actinomycetes</taxon>
        <taxon>Micrococcales</taxon>
        <taxon>Micrococcaceae</taxon>
        <taxon>Sinomonas</taxon>
    </lineage>
</organism>
<name>A0ABS9U3F6_9MICC</name>
<comment type="caution">
    <text evidence="1">The sequence shown here is derived from an EMBL/GenBank/DDBJ whole genome shotgun (WGS) entry which is preliminary data.</text>
</comment>
<gene>
    <name evidence="1" type="ORF">L0M17_14815</name>
</gene>
<evidence type="ECO:0000313" key="2">
    <source>
        <dbReference type="Proteomes" id="UP001202922"/>
    </source>
</evidence>
<accession>A0ABS9U3F6</accession>
<dbReference type="RefSeq" id="WP_241054888.1">
    <property type="nucleotide sequence ID" value="NZ_JAKZBV010000001.1"/>
</dbReference>
<dbReference type="Proteomes" id="UP001202922">
    <property type="component" value="Unassembled WGS sequence"/>
</dbReference>
<protein>
    <recommendedName>
        <fullName evidence="3">Transposase</fullName>
    </recommendedName>
</protein>
<proteinExistence type="predicted"/>
<reference evidence="1 2" key="1">
    <citation type="submission" date="2022-03" db="EMBL/GenBank/DDBJ databases">
        <title>Sinomonas sp. isolated from a soil.</title>
        <authorList>
            <person name="Han J."/>
            <person name="Kim D.-U."/>
        </authorList>
    </citation>
    <scope>NUCLEOTIDE SEQUENCE [LARGE SCALE GENOMIC DNA]</scope>
    <source>
        <strain evidence="1 2">5-5</strain>
    </source>
</reference>